<accession>A0ABT2HQH9</accession>
<protein>
    <submittedName>
        <fullName evidence="9">rRNA small subunit methyltransferase B</fullName>
    </submittedName>
</protein>
<evidence type="ECO:0000256" key="2">
    <source>
        <dbReference type="ARBA" id="ARBA00022603"/>
    </source>
</evidence>
<dbReference type="PANTHER" id="PTHR22807">
    <property type="entry name" value="NOP2 YEAST -RELATED NOL1/NOP2/FMU SUN DOMAIN-CONTAINING"/>
    <property type="match status" value="1"/>
</dbReference>
<feature type="binding site" evidence="6">
    <location>
        <position position="410"/>
    </location>
    <ligand>
        <name>S-adenosyl-L-methionine</name>
        <dbReference type="ChEBI" id="CHEBI:59789"/>
    </ligand>
</feature>
<evidence type="ECO:0000256" key="7">
    <source>
        <dbReference type="SAM" id="MobiDB-lite"/>
    </source>
</evidence>
<comment type="similarity">
    <text evidence="1 6">Belongs to the class I-like SAM-binding methyltransferase superfamily. RsmB/NOP family.</text>
</comment>
<dbReference type="InterPro" id="IPR049560">
    <property type="entry name" value="MeTrfase_RsmB-F_NOP2_cat"/>
</dbReference>
<sequence>MSESHHSQNQRPQEGDRRNAKGRQRNRGSRSSSENSAADSRSEQGGRSSRQSGRQFSKNAPSARSRRSDPARLAAFQVLRAVSRDDAYANLVLPAEIRRAKLDKRDAGFATELTYGALRSEGTYDAVLSRCVDRELSKLDPPILDALRLGAHQLLAMRVNTHAAVNETVALVRDQIGAGPSGLVNAVLRRVAEKTRDQWLDVIAENSTGDDALGLRHAHPAWVVRALRQSLKLRGRAEDIEALLESDNAAPEVHLVGLPGLHEDAGPQHLNSAVAAGATPSELIEGAAIFRGGDIGRLEGVREGQLRVQDIGSQWIAQALTEPAVQPAERWLDLCAGPGGKAALLGAIAAEYGVTLTANEPAPHRAELVTKALAAVDPSAWSVRTGDGRTISSDPEFYTPEQPFDRILIDAPCTGLGALRRRPESRWRRKPSDLAELTVLQEDLLDAAVAVLAPEGLLAYVTCSPHAAETIAQVEDLLRRHPELQLLDAHEPMAAVALPQGQKLLEETRSATSANSNPVITKTVQLWPHIHGTDAMFFALLQKKPD</sequence>
<dbReference type="SUPFAM" id="SSF48013">
    <property type="entry name" value="NusB-like"/>
    <property type="match status" value="1"/>
</dbReference>
<evidence type="ECO:0000256" key="5">
    <source>
        <dbReference type="ARBA" id="ARBA00022884"/>
    </source>
</evidence>
<keyword evidence="4 6" id="KW-0949">S-adenosyl-L-methionine</keyword>
<dbReference type="CDD" id="cd02440">
    <property type="entry name" value="AdoMet_MTases"/>
    <property type="match status" value="1"/>
</dbReference>
<feature type="compositionally biased region" description="Low complexity" evidence="7">
    <location>
        <begin position="29"/>
        <end position="63"/>
    </location>
</feature>
<gene>
    <name evidence="9" type="ORF">M3B43_06170</name>
</gene>
<evidence type="ECO:0000256" key="1">
    <source>
        <dbReference type="ARBA" id="ARBA00007494"/>
    </source>
</evidence>
<evidence type="ECO:0000313" key="9">
    <source>
        <dbReference type="EMBL" id="MCT1606917.1"/>
    </source>
</evidence>
<keyword evidence="5 6" id="KW-0694">RNA-binding</keyword>
<feature type="region of interest" description="Disordered" evidence="7">
    <location>
        <begin position="1"/>
        <end position="69"/>
    </location>
</feature>
<dbReference type="InterPro" id="IPR001678">
    <property type="entry name" value="MeTrfase_RsmB-F_NOP2_dom"/>
</dbReference>
<dbReference type="PRINTS" id="PR02008">
    <property type="entry name" value="RCMTFAMILY"/>
</dbReference>
<dbReference type="InterPro" id="IPR035926">
    <property type="entry name" value="NusB-like_sf"/>
</dbReference>
<name>A0ABT2HQH9_9MICC</name>
<evidence type="ECO:0000256" key="3">
    <source>
        <dbReference type="ARBA" id="ARBA00022679"/>
    </source>
</evidence>
<feature type="binding site" evidence="6">
    <location>
        <position position="360"/>
    </location>
    <ligand>
        <name>S-adenosyl-L-methionine</name>
        <dbReference type="ChEBI" id="CHEBI:59789"/>
    </ligand>
</feature>
<dbReference type="SUPFAM" id="SSF53335">
    <property type="entry name" value="S-adenosyl-L-methionine-dependent methyltransferases"/>
    <property type="match status" value="1"/>
</dbReference>
<dbReference type="GO" id="GO:0008168">
    <property type="term" value="F:methyltransferase activity"/>
    <property type="evidence" value="ECO:0007669"/>
    <property type="project" value="UniProtKB-KW"/>
</dbReference>
<dbReference type="InterPro" id="IPR006027">
    <property type="entry name" value="NusB_RsmB_TIM44"/>
</dbReference>
<dbReference type="Gene3D" id="3.40.50.150">
    <property type="entry name" value="Vaccinia Virus protein VP39"/>
    <property type="match status" value="1"/>
</dbReference>
<dbReference type="Pfam" id="PF01029">
    <property type="entry name" value="NusB"/>
    <property type="match status" value="1"/>
</dbReference>
<dbReference type="Proteomes" id="UP001205046">
    <property type="component" value="Unassembled WGS sequence"/>
</dbReference>
<proteinExistence type="inferred from homology"/>
<dbReference type="Pfam" id="PF01189">
    <property type="entry name" value="Methyltr_RsmB-F"/>
    <property type="match status" value="1"/>
</dbReference>
<dbReference type="PANTHER" id="PTHR22807:SF53">
    <property type="entry name" value="RIBOSOMAL RNA SMALL SUBUNIT METHYLTRANSFERASE B-RELATED"/>
    <property type="match status" value="1"/>
</dbReference>
<dbReference type="GO" id="GO:0032259">
    <property type="term" value="P:methylation"/>
    <property type="evidence" value="ECO:0007669"/>
    <property type="project" value="UniProtKB-KW"/>
</dbReference>
<reference evidence="9 10" key="1">
    <citation type="submission" date="2022-04" db="EMBL/GenBank/DDBJ databases">
        <title>Human microbiome associated bacterial genomes.</title>
        <authorList>
            <person name="Sandstrom S."/>
            <person name="Salamzade R."/>
            <person name="Kalan L.R."/>
        </authorList>
    </citation>
    <scope>NUCLEOTIDE SEQUENCE [LARGE SCALE GENOMIC DNA]</scope>
    <source>
        <strain evidence="10">p3-SID767</strain>
    </source>
</reference>
<feature type="binding site" evidence="6">
    <location>
        <position position="387"/>
    </location>
    <ligand>
        <name>S-adenosyl-L-methionine</name>
        <dbReference type="ChEBI" id="CHEBI:59789"/>
    </ligand>
</feature>
<keyword evidence="10" id="KW-1185">Reference proteome</keyword>
<comment type="caution">
    <text evidence="9">The sequence shown here is derived from an EMBL/GenBank/DDBJ whole genome shotgun (WGS) entry which is preliminary data.</text>
</comment>
<dbReference type="Gene3D" id="1.10.940.10">
    <property type="entry name" value="NusB-like"/>
    <property type="match status" value="1"/>
</dbReference>
<feature type="active site" description="Nucleophile" evidence="6">
    <location>
        <position position="463"/>
    </location>
</feature>
<dbReference type="PROSITE" id="PS51686">
    <property type="entry name" value="SAM_MT_RSMB_NOP"/>
    <property type="match status" value="1"/>
</dbReference>
<dbReference type="InterPro" id="IPR018314">
    <property type="entry name" value="RsmB/NOL1/NOP2-like_CS"/>
</dbReference>
<evidence type="ECO:0000256" key="6">
    <source>
        <dbReference type="PROSITE-ProRule" id="PRU01023"/>
    </source>
</evidence>
<keyword evidence="2 6" id="KW-0489">Methyltransferase</keyword>
<evidence type="ECO:0000259" key="8">
    <source>
        <dbReference type="PROSITE" id="PS51686"/>
    </source>
</evidence>
<feature type="binding site" evidence="6">
    <location>
        <begin position="335"/>
        <end position="341"/>
    </location>
    <ligand>
        <name>S-adenosyl-L-methionine</name>
        <dbReference type="ChEBI" id="CHEBI:59789"/>
    </ligand>
</feature>
<evidence type="ECO:0000256" key="4">
    <source>
        <dbReference type="ARBA" id="ARBA00022691"/>
    </source>
</evidence>
<keyword evidence="3 6" id="KW-0808">Transferase</keyword>
<dbReference type="EMBL" id="JALXMO010000012">
    <property type="protein sequence ID" value="MCT1606917.1"/>
    <property type="molecule type" value="Genomic_DNA"/>
</dbReference>
<dbReference type="PROSITE" id="PS01153">
    <property type="entry name" value="NOL1_NOP2_SUN"/>
    <property type="match status" value="1"/>
</dbReference>
<organism evidence="9 10">
    <name type="scientific">Nesterenkonia massiliensis</name>
    <dbReference type="NCBI Taxonomy" id="1232429"/>
    <lineage>
        <taxon>Bacteria</taxon>
        <taxon>Bacillati</taxon>
        <taxon>Actinomycetota</taxon>
        <taxon>Actinomycetes</taxon>
        <taxon>Micrococcales</taxon>
        <taxon>Micrococcaceae</taxon>
        <taxon>Nesterenkonia</taxon>
    </lineage>
</organism>
<dbReference type="InterPro" id="IPR029063">
    <property type="entry name" value="SAM-dependent_MTases_sf"/>
</dbReference>
<feature type="domain" description="SAM-dependent MTase RsmB/NOP-type" evidence="8">
    <location>
        <begin position="223"/>
        <end position="544"/>
    </location>
</feature>
<evidence type="ECO:0000313" key="10">
    <source>
        <dbReference type="Proteomes" id="UP001205046"/>
    </source>
</evidence>
<dbReference type="InterPro" id="IPR023267">
    <property type="entry name" value="RCMT"/>
</dbReference>
<dbReference type="RefSeq" id="WP_260072974.1">
    <property type="nucleotide sequence ID" value="NZ_JALXMO010000012.1"/>
</dbReference>